<dbReference type="Gene3D" id="4.10.280.10">
    <property type="entry name" value="Helix-loop-helix DNA-binding domain"/>
    <property type="match status" value="1"/>
</dbReference>
<reference evidence="2 3" key="1">
    <citation type="submission" date="2018-10" db="EMBL/GenBank/DDBJ databases">
        <authorList>
            <person name="Zhang X."/>
        </authorList>
    </citation>
    <scope>NUCLEOTIDE SEQUENCE [LARGE SCALE GENOMIC DNA]</scope>
    <source>
        <strain evidence="2 3">SK-G1</strain>
    </source>
</reference>
<dbReference type="Pfam" id="PF09388">
    <property type="entry name" value="SpoOE-like"/>
    <property type="match status" value="1"/>
</dbReference>
<dbReference type="SUPFAM" id="SSF140500">
    <property type="entry name" value="BAS1536-like"/>
    <property type="match status" value="1"/>
</dbReference>
<dbReference type="GO" id="GO:0043937">
    <property type="term" value="P:regulation of sporulation"/>
    <property type="evidence" value="ECO:0007669"/>
    <property type="project" value="InterPro"/>
</dbReference>
<dbReference type="GO" id="GO:0046983">
    <property type="term" value="F:protein dimerization activity"/>
    <property type="evidence" value="ECO:0007669"/>
    <property type="project" value="InterPro"/>
</dbReference>
<feature type="coiled-coil region" evidence="1">
    <location>
        <begin position="11"/>
        <end position="38"/>
    </location>
</feature>
<dbReference type="InterPro" id="IPR037208">
    <property type="entry name" value="Spo0E-like_sf"/>
</dbReference>
<keyword evidence="3" id="KW-1185">Reference proteome</keyword>
<sequence>MPPWKTTSEVVKMNKKQIDILLKNIELLKAELELLVEEQGIDEEVIRKSKELDEYITKYYMYLKELSRQKP</sequence>
<accession>A0A3G2R5X8</accession>
<evidence type="ECO:0000313" key="3">
    <source>
        <dbReference type="Proteomes" id="UP000280960"/>
    </source>
</evidence>
<proteinExistence type="predicted"/>
<dbReference type="AlphaFoldDB" id="A0A3G2R5X8"/>
<name>A0A3G2R5X8_9FIRM</name>
<keyword evidence="1" id="KW-0175">Coiled coil</keyword>
<evidence type="ECO:0000313" key="2">
    <source>
        <dbReference type="EMBL" id="AYO30793.1"/>
    </source>
</evidence>
<dbReference type="KEGG" id="bacg:D2962_09385"/>
<dbReference type="Proteomes" id="UP000280960">
    <property type="component" value="Chromosome"/>
</dbReference>
<dbReference type="InterPro" id="IPR018540">
    <property type="entry name" value="Spo0E-like"/>
</dbReference>
<organism evidence="2 3">
    <name type="scientific">Biomaibacter acetigenes</name>
    <dbReference type="NCBI Taxonomy" id="2316383"/>
    <lineage>
        <taxon>Bacteria</taxon>
        <taxon>Bacillati</taxon>
        <taxon>Bacillota</taxon>
        <taxon>Clostridia</taxon>
        <taxon>Thermosediminibacterales</taxon>
        <taxon>Tepidanaerobacteraceae</taxon>
        <taxon>Biomaibacter</taxon>
    </lineage>
</organism>
<dbReference type="EMBL" id="CP033169">
    <property type="protein sequence ID" value="AYO30793.1"/>
    <property type="molecule type" value="Genomic_DNA"/>
</dbReference>
<evidence type="ECO:0000256" key="1">
    <source>
        <dbReference type="SAM" id="Coils"/>
    </source>
</evidence>
<protein>
    <submittedName>
        <fullName evidence="2">Spo0E family sporulation regulatory protein-aspartic acid phosphatase</fullName>
    </submittedName>
</protein>
<dbReference type="InterPro" id="IPR036638">
    <property type="entry name" value="HLH_DNA-bd_sf"/>
</dbReference>
<gene>
    <name evidence="2" type="ORF">D2962_09385</name>
</gene>